<dbReference type="InterPro" id="IPR050250">
    <property type="entry name" value="Macrolide_Exporter_MacB"/>
</dbReference>
<dbReference type="PROSITE" id="PS00041">
    <property type="entry name" value="HTH_ARAC_FAMILY_1"/>
    <property type="match status" value="1"/>
</dbReference>
<evidence type="ECO:0000313" key="11">
    <source>
        <dbReference type="EMBL" id="QEC74733.1"/>
    </source>
</evidence>
<protein>
    <submittedName>
        <fullName evidence="11">FtsX-like permease family protein</fullName>
    </submittedName>
</protein>
<evidence type="ECO:0000256" key="2">
    <source>
        <dbReference type="ARBA" id="ARBA00022475"/>
    </source>
</evidence>
<feature type="transmembrane region" description="Helical" evidence="9">
    <location>
        <begin position="702"/>
        <end position="729"/>
    </location>
</feature>
<dbReference type="Proteomes" id="UP000321362">
    <property type="component" value="Chromosome"/>
</dbReference>
<evidence type="ECO:0000256" key="4">
    <source>
        <dbReference type="ARBA" id="ARBA00022989"/>
    </source>
</evidence>
<dbReference type="PROSITE" id="PS01124">
    <property type="entry name" value="HTH_ARAC_FAMILY_2"/>
    <property type="match status" value="1"/>
</dbReference>
<dbReference type="Gene3D" id="1.10.10.60">
    <property type="entry name" value="Homeodomain-like"/>
    <property type="match status" value="2"/>
</dbReference>
<keyword evidence="2" id="KW-1003">Cell membrane</keyword>
<dbReference type="GO" id="GO:0005886">
    <property type="term" value="C:plasma membrane"/>
    <property type="evidence" value="ECO:0007669"/>
    <property type="project" value="UniProtKB-SubCell"/>
</dbReference>
<gene>
    <name evidence="11" type="ORF">FSB76_01760</name>
</gene>
<evidence type="ECO:0000256" key="9">
    <source>
        <dbReference type="SAM" id="Phobius"/>
    </source>
</evidence>
<sequence>MLWFTERLNRSANRLLAMAVLSVVVWPLNLVSVHLGLISGFSLVDRMALSILTVLGPFLFLYVQRFSSPDRKLAANQLFHFCPLIIMLCLAGFGQKDKVSFKVMIPAFTSISVIYYLYRAHRSINNFYKEKQFQGGDRSRQELGWLKRILVWLGLTWLLWMPFTLADFIIYNYGLPITAYYPLYLICTGAVIWVGVTGFLHSQPPIPVPSVPDASSIVPAELRQRSAWLKKTMQTHRYYEDPELSLNTLAVKLAIHPHELSRIINVALKKNFNDFVNEYRVRDVIRKMQDKAYDRLTLLAVAYSSGFNSKTTFNRTFKQITGTSAAVYKDTIKKERPFYKLGPASPLAKVISLKKTIPFRYTFNYSIAMIRNYIKMARRSLKKSFGFTTINILGLSAGLATFLLIVLYVADEISYDQYNLNADRIYRVTDNVKLNGNEASYAGSEKLLTEVFADYPEIEKYTRIIPKETLFKTSRKFNFKKGNANIEEQHVAFSESSLFSVFTLPMMEGDPATSLTAPHSAVITESMAKKYFNDVHALGKTLTLNDTSIYKVTGVIKDIPARSHFNFDFLLSYSSIPEYQEAGWGYSGVHNYILLKAQANIKKLEAGMRTEFLKHLPPSFAQGGNYFNYELTPILKIHLYSHSRDELSTGGNIQYVYTFSLIAIFILLIACVNFMNLSTARSSGRAKEVGVRKVLGSARKSLIAQFLTESMLMTLIAGVIAIIIAWLAMPFFNDVAAKHLSFSFGSLLWLVPALLVTVIIVGSLAGFYPAFVLSAFRPIEVLKGKLSTGFKGSFLRGFLVVFQFSISVFLIIGTVVIYNQLNFIHNKSLGFDRNEVLTIKNVQVLGNQALVFRNELKRLQGVENATLSSYVPTGEDRNMTGLFPQLPIDIKQDVLSQFWPVDENYLSTMQIKLLSGRNFSREMSTDSTALIVNEAFVKQFGFKDPLNKPIYRNSIGIEKFHIIGVVKDFNYSSLREEIKPLALIYGDSRGTLSIKVRTANLPSLMNTVKDKWKAFSPNQEFNYSFMDQDFDATYRSEQRIAQLFLSFSTLAILIACLGLFGLAAYAAEQRNKEIGIRKVLGATVPGIVRMLSIDFVRLVLLAILIASPLAWLAMNTWLQNFAYRIDIQWWVVLLASGVALVIAFITVSFQSIKAAIANPVKSLRSE</sequence>
<feature type="transmembrane region" description="Helical" evidence="9">
    <location>
        <begin position="1127"/>
        <end position="1149"/>
    </location>
</feature>
<proteinExistence type="predicted"/>
<feature type="transmembrane region" description="Helical" evidence="9">
    <location>
        <begin position="179"/>
        <end position="200"/>
    </location>
</feature>
<dbReference type="AlphaFoldDB" id="A0A5B8VU14"/>
<dbReference type="PANTHER" id="PTHR30572:SF18">
    <property type="entry name" value="ABC-TYPE MACROLIDE FAMILY EXPORT SYSTEM PERMEASE COMPONENT 2"/>
    <property type="match status" value="1"/>
</dbReference>
<keyword evidence="4 9" id="KW-1133">Transmembrane helix</keyword>
<evidence type="ECO:0000256" key="7">
    <source>
        <dbReference type="ARBA" id="ARBA00023136"/>
    </source>
</evidence>
<keyword evidence="7 9" id="KW-0472">Membrane</keyword>
<dbReference type="Pfam" id="PF12833">
    <property type="entry name" value="HTH_18"/>
    <property type="match status" value="1"/>
</dbReference>
<evidence type="ECO:0000256" key="1">
    <source>
        <dbReference type="ARBA" id="ARBA00004651"/>
    </source>
</evidence>
<organism evidence="11 12">
    <name type="scientific">Mucilaginibacter ginsenosidivorax</name>
    <dbReference type="NCBI Taxonomy" id="862126"/>
    <lineage>
        <taxon>Bacteria</taxon>
        <taxon>Pseudomonadati</taxon>
        <taxon>Bacteroidota</taxon>
        <taxon>Sphingobacteriia</taxon>
        <taxon>Sphingobacteriales</taxon>
        <taxon>Sphingobacteriaceae</taxon>
        <taxon>Mucilaginibacter</taxon>
    </lineage>
</organism>
<dbReference type="GO" id="GO:0043565">
    <property type="term" value="F:sequence-specific DNA binding"/>
    <property type="evidence" value="ECO:0007669"/>
    <property type="project" value="InterPro"/>
</dbReference>
<feature type="transmembrane region" description="Helical" evidence="9">
    <location>
        <begin position="749"/>
        <end position="776"/>
    </location>
</feature>
<keyword evidence="8" id="KW-0804">Transcription</keyword>
<feature type="transmembrane region" description="Helical" evidence="9">
    <location>
        <begin position="1043"/>
        <end position="1067"/>
    </location>
</feature>
<dbReference type="SMART" id="SM00342">
    <property type="entry name" value="HTH_ARAC"/>
    <property type="match status" value="1"/>
</dbReference>
<dbReference type="InterPro" id="IPR018062">
    <property type="entry name" value="HTH_AraC-typ_CS"/>
</dbReference>
<dbReference type="Pfam" id="PF02687">
    <property type="entry name" value="FtsX"/>
    <property type="match status" value="2"/>
</dbReference>
<keyword evidence="3 9" id="KW-0812">Transmembrane</keyword>
<accession>A0A5B8VU14</accession>
<name>A0A5B8VU14_9SPHI</name>
<evidence type="ECO:0000256" key="6">
    <source>
        <dbReference type="ARBA" id="ARBA00023125"/>
    </source>
</evidence>
<dbReference type="InterPro" id="IPR025857">
    <property type="entry name" value="MacB_PCD"/>
</dbReference>
<comment type="subcellular location">
    <subcellularLocation>
        <location evidence="1">Cell membrane</location>
        <topology evidence="1">Multi-pass membrane protein</topology>
    </subcellularLocation>
</comment>
<feature type="transmembrane region" description="Helical" evidence="9">
    <location>
        <begin position="797"/>
        <end position="818"/>
    </location>
</feature>
<evidence type="ECO:0000259" key="10">
    <source>
        <dbReference type="PROSITE" id="PS01124"/>
    </source>
</evidence>
<reference evidence="11 12" key="1">
    <citation type="journal article" date="2013" name="J. Microbiol.">
        <title>Mucilaginibacter ginsenosidivorax sp. nov., with ginsenoside converting activity isolated from sediment.</title>
        <authorList>
            <person name="Kim J.K."/>
            <person name="Choi T.E."/>
            <person name="Liu Q.M."/>
            <person name="Park H.Y."/>
            <person name="Yi T.H."/>
            <person name="Yoon M.H."/>
            <person name="Kim S.C."/>
            <person name="Im W.T."/>
        </authorList>
    </citation>
    <scope>NUCLEOTIDE SEQUENCE [LARGE SCALE GENOMIC DNA]</scope>
    <source>
        <strain evidence="11 12">KHI28</strain>
    </source>
</reference>
<feature type="transmembrane region" description="Helical" evidence="9">
    <location>
        <begin position="1095"/>
        <end position="1115"/>
    </location>
</feature>
<feature type="transmembrane region" description="Helical" evidence="9">
    <location>
        <begin position="99"/>
        <end position="118"/>
    </location>
</feature>
<dbReference type="EMBL" id="CP042437">
    <property type="protein sequence ID" value="QEC74733.1"/>
    <property type="molecule type" value="Genomic_DNA"/>
</dbReference>
<feature type="transmembrane region" description="Helical" evidence="9">
    <location>
        <begin position="385"/>
        <end position="410"/>
    </location>
</feature>
<dbReference type="InterPro" id="IPR018060">
    <property type="entry name" value="HTH_AraC"/>
</dbReference>
<dbReference type="PANTHER" id="PTHR30572">
    <property type="entry name" value="MEMBRANE COMPONENT OF TRANSPORTER-RELATED"/>
    <property type="match status" value="1"/>
</dbReference>
<keyword evidence="6" id="KW-0238">DNA-binding</keyword>
<dbReference type="KEGG" id="mgk:FSB76_01760"/>
<feature type="transmembrane region" description="Helical" evidence="9">
    <location>
        <begin position="149"/>
        <end position="173"/>
    </location>
</feature>
<dbReference type="GO" id="GO:0003700">
    <property type="term" value="F:DNA-binding transcription factor activity"/>
    <property type="evidence" value="ECO:0007669"/>
    <property type="project" value="InterPro"/>
</dbReference>
<keyword evidence="12" id="KW-1185">Reference proteome</keyword>
<evidence type="ECO:0000256" key="3">
    <source>
        <dbReference type="ARBA" id="ARBA00022692"/>
    </source>
</evidence>
<dbReference type="Pfam" id="PF12704">
    <property type="entry name" value="MacB_PCD"/>
    <property type="match status" value="1"/>
</dbReference>
<feature type="transmembrane region" description="Helical" evidence="9">
    <location>
        <begin position="655"/>
        <end position="677"/>
    </location>
</feature>
<evidence type="ECO:0000256" key="5">
    <source>
        <dbReference type="ARBA" id="ARBA00023015"/>
    </source>
</evidence>
<evidence type="ECO:0000256" key="8">
    <source>
        <dbReference type="ARBA" id="ARBA00023163"/>
    </source>
</evidence>
<feature type="transmembrane region" description="Helical" evidence="9">
    <location>
        <begin position="12"/>
        <end position="35"/>
    </location>
</feature>
<feature type="transmembrane region" description="Helical" evidence="9">
    <location>
        <begin position="47"/>
        <end position="63"/>
    </location>
</feature>
<feature type="transmembrane region" description="Helical" evidence="9">
    <location>
        <begin position="75"/>
        <end position="93"/>
    </location>
</feature>
<feature type="domain" description="HTH araC/xylS-type" evidence="10">
    <location>
        <begin position="223"/>
        <end position="331"/>
    </location>
</feature>
<keyword evidence="5" id="KW-0805">Transcription regulation</keyword>
<evidence type="ECO:0000313" key="12">
    <source>
        <dbReference type="Proteomes" id="UP000321362"/>
    </source>
</evidence>
<dbReference type="GO" id="GO:0022857">
    <property type="term" value="F:transmembrane transporter activity"/>
    <property type="evidence" value="ECO:0007669"/>
    <property type="project" value="TreeGrafter"/>
</dbReference>
<dbReference type="InterPro" id="IPR003838">
    <property type="entry name" value="ABC3_permease_C"/>
</dbReference>